<organism evidence="9 10">
    <name type="scientific">Anaerospora hongkongensis</name>
    <dbReference type="NCBI Taxonomy" id="244830"/>
    <lineage>
        <taxon>Bacteria</taxon>
        <taxon>Bacillati</taxon>
        <taxon>Bacillota</taxon>
        <taxon>Negativicutes</taxon>
        <taxon>Selenomonadales</taxon>
        <taxon>Sporomusaceae</taxon>
        <taxon>Anaerospora</taxon>
    </lineage>
</organism>
<gene>
    <name evidence="9" type="ORF">EV210_10550</name>
</gene>
<keyword evidence="4 7" id="KW-0812">Transmembrane</keyword>
<feature type="transmembrane region" description="Helical" evidence="7">
    <location>
        <begin position="93"/>
        <end position="116"/>
    </location>
</feature>
<feature type="transmembrane region" description="Helical" evidence="7">
    <location>
        <begin position="175"/>
        <end position="196"/>
    </location>
</feature>
<sequence>MEASDIAVWLLAISFLVFVLLRLPVAQALFASSVLTMMYLEVPLPTVGQQMINGVSTFSLLAIPFFILTGQIMGEGGLAQRLVNLATLLVGRIRGGLALVNCIACMFFGNISGSAGADAASVGSVMIPAMKKKGYDADYAVGLTISSAIQGVVVPPSHNLVLYSIVAGGLSIKSLFLGGVVPGFMLLGSLMTVAYLMAIKRGYPASEPIDRREVPGIVFHGLLSLSPAFIILGGIISGVFTATESGALAVLYSFILAFGVYREVPLERMWNVLRRTLRTVLMVYFLIAASAAFGYVMAYLSIPDLITDWFLSVSDNKYVILLMINILLLILGGPMDMAPMILILTPVLLPVCTAMGMDPVHFGLVLIFNAGMGLLTPPVGTVLFIGCAIGRVSIAQGTKAMMPFFYAMLVVLLLITYIPQTVLWLPSLFK</sequence>
<evidence type="ECO:0000313" key="10">
    <source>
        <dbReference type="Proteomes" id="UP000295063"/>
    </source>
</evidence>
<keyword evidence="2" id="KW-1003">Cell membrane</keyword>
<dbReference type="AlphaFoldDB" id="A0A4R1PY51"/>
<evidence type="ECO:0000256" key="5">
    <source>
        <dbReference type="ARBA" id="ARBA00022989"/>
    </source>
</evidence>
<dbReference type="RefSeq" id="WP_132078441.1">
    <property type="nucleotide sequence ID" value="NZ_DAMAKO010000003.1"/>
</dbReference>
<feature type="transmembrane region" description="Helical" evidence="7">
    <location>
        <begin position="404"/>
        <end position="425"/>
    </location>
</feature>
<comment type="caution">
    <text evidence="9">The sequence shown here is derived from an EMBL/GenBank/DDBJ whole genome shotgun (WGS) entry which is preliminary data.</text>
</comment>
<feature type="transmembrane region" description="Helical" evidence="7">
    <location>
        <begin position="374"/>
        <end position="392"/>
    </location>
</feature>
<evidence type="ECO:0000256" key="2">
    <source>
        <dbReference type="ARBA" id="ARBA00022475"/>
    </source>
</evidence>
<dbReference type="NCBIfam" id="TIGR00786">
    <property type="entry name" value="dctM"/>
    <property type="match status" value="1"/>
</dbReference>
<evidence type="ECO:0000313" key="9">
    <source>
        <dbReference type="EMBL" id="TCL37619.1"/>
    </source>
</evidence>
<dbReference type="PIRSF" id="PIRSF006066">
    <property type="entry name" value="HI0050"/>
    <property type="match status" value="1"/>
</dbReference>
<dbReference type="Proteomes" id="UP000295063">
    <property type="component" value="Unassembled WGS sequence"/>
</dbReference>
<feature type="transmembrane region" description="Helical" evidence="7">
    <location>
        <begin position="276"/>
        <end position="298"/>
    </location>
</feature>
<dbReference type="GO" id="GO:0022857">
    <property type="term" value="F:transmembrane transporter activity"/>
    <property type="evidence" value="ECO:0007669"/>
    <property type="project" value="TreeGrafter"/>
</dbReference>
<dbReference type="OrthoDB" id="9785600at2"/>
<keyword evidence="10" id="KW-1185">Reference proteome</keyword>
<proteinExistence type="predicted"/>
<dbReference type="InterPro" id="IPR010656">
    <property type="entry name" value="DctM"/>
</dbReference>
<evidence type="ECO:0000256" key="4">
    <source>
        <dbReference type="ARBA" id="ARBA00022692"/>
    </source>
</evidence>
<evidence type="ECO:0000256" key="6">
    <source>
        <dbReference type="ARBA" id="ARBA00023136"/>
    </source>
</evidence>
<evidence type="ECO:0000256" key="7">
    <source>
        <dbReference type="SAM" id="Phobius"/>
    </source>
</evidence>
<feature type="transmembrane region" description="Helical" evidence="7">
    <location>
        <begin position="246"/>
        <end position="264"/>
    </location>
</feature>
<feature type="transmembrane region" description="Helical" evidence="7">
    <location>
        <begin position="51"/>
        <end position="73"/>
    </location>
</feature>
<protein>
    <submittedName>
        <fullName evidence="9">Tripartite ATP-independent transporter DctM subunit</fullName>
    </submittedName>
</protein>
<dbReference type="PANTHER" id="PTHR33362:SF2">
    <property type="entry name" value="TRAP TRANSPORTER LARGE PERMEASE PROTEIN"/>
    <property type="match status" value="1"/>
</dbReference>
<evidence type="ECO:0000256" key="3">
    <source>
        <dbReference type="ARBA" id="ARBA00022519"/>
    </source>
</evidence>
<keyword evidence="5 7" id="KW-1133">Transmembrane helix</keyword>
<keyword evidence="6 7" id="KW-0472">Membrane</keyword>
<name>A0A4R1PY51_9FIRM</name>
<feature type="transmembrane region" description="Helical" evidence="7">
    <location>
        <begin position="6"/>
        <end position="30"/>
    </location>
</feature>
<dbReference type="GO" id="GO:0005886">
    <property type="term" value="C:plasma membrane"/>
    <property type="evidence" value="ECO:0007669"/>
    <property type="project" value="UniProtKB-SubCell"/>
</dbReference>
<evidence type="ECO:0000259" key="8">
    <source>
        <dbReference type="Pfam" id="PF06808"/>
    </source>
</evidence>
<dbReference type="EMBL" id="SLUI01000005">
    <property type="protein sequence ID" value="TCL37619.1"/>
    <property type="molecule type" value="Genomic_DNA"/>
</dbReference>
<feature type="domain" description="TRAP C4-dicarboxylate transport system permease DctM subunit" evidence="8">
    <location>
        <begin position="13"/>
        <end position="420"/>
    </location>
</feature>
<dbReference type="InterPro" id="IPR004681">
    <property type="entry name" value="TRAP_DctM"/>
</dbReference>
<accession>A0A4R1PY51</accession>
<keyword evidence="3" id="KW-0997">Cell inner membrane</keyword>
<feature type="transmembrane region" description="Helical" evidence="7">
    <location>
        <begin position="318"/>
        <end position="335"/>
    </location>
</feature>
<dbReference type="PANTHER" id="PTHR33362">
    <property type="entry name" value="SIALIC ACID TRAP TRANSPORTER PERMEASE PROTEIN SIAT-RELATED"/>
    <property type="match status" value="1"/>
</dbReference>
<evidence type="ECO:0000256" key="1">
    <source>
        <dbReference type="ARBA" id="ARBA00004429"/>
    </source>
</evidence>
<feature type="transmembrane region" description="Helical" evidence="7">
    <location>
        <begin position="217"/>
        <end position="240"/>
    </location>
</feature>
<dbReference type="Pfam" id="PF06808">
    <property type="entry name" value="DctM"/>
    <property type="match status" value="1"/>
</dbReference>
<reference evidence="9 10" key="1">
    <citation type="submission" date="2019-03" db="EMBL/GenBank/DDBJ databases">
        <title>Genomic Encyclopedia of Type Strains, Phase IV (KMG-IV): sequencing the most valuable type-strain genomes for metagenomic binning, comparative biology and taxonomic classification.</title>
        <authorList>
            <person name="Goeker M."/>
        </authorList>
    </citation>
    <scope>NUCLEOTIDE SEQUENCE [LARGE SCALE GENOMIC DNA]</scope>
    <source>
        <strain evidence="9 10">DSM 15969</strain>
    </source>
</reference>
<comment type="subcellular location">
    <subcellularLocation>
        <location evidence="1">Cell inner membrane</location>
        <topology evidence="1">Multi-pass membrane protein</topology>
    </subcellularLocation>
</comment>